<comment type="caution">
    <text evidence="1">The sequence shown here is derived from an EMBL/GenBank/DDBJ whole genome shotgun (WGS) entry which is preliminary data.</text>
</comment>
<dbReference type="Proteomes" id="UP000194857">
    <property type="component" value="Unassembled WGS sequence"/>
</dbReference>
<name>A0A241XTV7_PSEAI</name>
<sequence length="65" mass="7159">MFGHGQSPHGGASPVPWNALTGSVTPLAGEIFCREPPRRNLAQALQRLCQDALYINKILIYQQVK</sequence>
<evidence type="ECO:0000313" key="2">
    <source>
        <dbReference type="Proteomes" id="UP000194857"/>
    </source>
</evidence>
<proteinExistence type="predicted"/>
<gene>
    <name evidence="1" type="ORF">CAZ10_07230</name>
</gene>
<protein>
    <submittedName>
        <fullName evidence="1">C4-dicarboxylate ABC transporter</fullName>
    </submittedName>
</protein>
<dbReference type="AlphaFoldDB" id="A0A241XTV7"/>
<reference evidence="1 2" key="1">
    <citation type="submission" date="2017-05" db="EMBL/GenBank/DDBJ databases">
        <authorList>
            <person name="Song R."/>
            <person name="Chenine A.L."/>
            <person name="Ruprecht R.M."/>
        </authorList>
    </citation>
    <scope>NUCLEOTIDE SEQUENCE [LARGE SCALE GENOMIC DNA]</scope>
    <source>
        <strain evidence="1 2">S567_C10_BS</strain>
    </source>
</reference>
<organism evidence="1 2">
    <name type="scientific">Pseudomonas aeruginosa</name>
    <dbReference type="NCBI Taxonomy" id="287"/>
    <lineage>
        <taxon>Bacteria</taxon>
        <taxon>Pseudomonadati</taxon>
        <taxon>Pseudomonadota</taxon>
        <taxon>Gammaproteobacteria</taxon>
        <taxon>Pseudomonadales</taxon>
        <taxon>Pseudomonadaceae</taxon>
        <taxon>Pseudomonas</taxon>
    </lineage>
</organism>
<dbReference type="EMBL" id="NFFZ01000003">
    <property type="protein sequence ID" value="OTI64289.1"/>
    <property type="molecule type" value="Genomic_DNA"/>
</dbReference>
<evidence type="ECO:0000313" key="1">
    <source>
        <dbReference type="EMBL" id="OTI64289.1"/>
    </source>
</evidence>
<accession>A0A241XTV7</accession>